<dbReference type="InterPro" id="IPR044641">
    <property type="entry name" value="Lsm7/SmG-like"/>
</dbReference>
<feature type="region of interest" description="Disordered" evidence="9">
    <location>
        <begin position="1"/>
        <end position="32"/>
    </location>
</feature>
<dbReference type="SMART" id="SM00651">
    <property type="entry name" value="Sm"/>
    <property type="match status" value="1"/>
</dbReference>
<dbReference type="Proteomes" id="UP000449547">
    <property type="component" value="Unassembled WGS sequence"/>
</dbReference>
<feature type="compositionally biased region" description="Basic and acidic residues" evidence="9">
    <location>
        <begin position="17"/>
        <end position="32"/>
    </location>
</feature>
<dbReference type="PIRSF" id="PIRSF037188">
    <property type="entry name" value="U6_snRNA_Lsm7"/>
    <property type="match status" value="1"/>
</dbReference>
<evidence type="ECO:0000256" key="7">
    <source>
        <dbReference type="ARBA" id="ARBA00023242"/>
    </source>
</evidence>
<reference evidence="11 12" key="1">
    <citation type="submission" date="2019-07" db="EMBL/GenBank/DDBJ databases">
        <title>Genome assembly of two rare yeast pathogens: Diutina rugosa and Trichomonascus ciferrii.</title>
        <authorList>
            <person name="Mixao V."/>
            <person name="Saus E."/>
            <person name="Hansen A."/>
            <person name="Lass-Flor C."/>
            <person name="Gabaldon T."/>
        </authorList>
    </citation>
    <scope>NUCLEOTIDE SEQUENCE [LARGE SCALE GENOMIC DNA]</scope>
    <source>
        <strain evidence="11 12">CBS 613</strain>
    </source>
</reference>
<dbReference type="Pfam" id="PF01423">
    <property type="entry name" value="LSM"/>
    <property type="match status" value="1"/>
</dbReference>
<dbReference type="GO" id="GO:0071004">
    <property type="term" value="C:U2-type prespliceosome"/>
    <property type="evidence" value="ECO:0007669"/>
    <property type="project" value="TreeGrafter"/>
</dbReference>
<dbReference type="OMA" id="PFVQQEE"/>
<dbReference type="GO" id="GO:0000956">
    <property type="term" value="P:nuclear-transcribed mRNA catabolic process"/>
    <property type="evidence" value="ECO:0007669"/>
    <property type="project" value="InterPro"/>
</dbReference>
<dbReference type="GO" id="GO:0097526">
    <property type="term" value="C:spliceosomal tri-snRNP complex"/>
    <property type="evidence" value="ECO:0007669"/>
    <property type="project" value="TreeGrafter"/>
</dbReference>
<organism evidence="11 12">
    <name type="scientific">Diutina rugosa</name>
    <name type="common">Yeast</name>
    <name type="synonym">Candida rugosa</name>
    <dbReference type="NCBI Taxonomy" id="5481"/>
    <lineage>
        <taxon>Eukaryota</taxon>
        <taxon>Fungi</taxon>
        <taxon>Dikarya</taxon>
        <taxon>Ascomycota</taxon>
        <taxon>Saccharomycotina</taxon>
        <taxon>Pichiomycetes</taxon>
        <taxon>Debaryomycetaceae</taxon>
        <taxon>Diutina</taxon>
    </lineage>
</organism>
<evidence type="ECO:0000256" key="1">
    <source>
        <dbReference type="ARBA" id="ARBA00004123"/>
    </source>
</evidence>
<proteinExistence type="inferred from homology"/>
<dbReference type="OrthoDB" id="274944at2759"/>
<dbReference type="InterPro" id="IPR010920">
    <property type="entry name" value="LSM_dom_sf"/>
</dbReference>
<evidence type="ECO:0000256" key="9">
    <source>
        <dbReference type="SAM" id="MobiDB-lite"/>
    </source>
</evidence>
<keyword evidence="3" id="KW-0507">mRNA processing</keyword>
<keyword evidence="8" id="KW-0687">Ribonucleoprotein</keyword>
<dbReference type="Gene3D" id="2.30.30.100">
    <property type="match status" value="1"/>
</dbReference>
<evidence type="ECO:0000256" key="3">
    <source>
        <dbReference type="ARBA" id="ARBA00022664"/>
    </source>
</evidence>
<sequence>MSDDRAFSPSAQQNSPRYDRRDGEDRGERQGEREAILDLNQYKDTRIIVKFIGGRQIVGTLKGFDQLMNLVLDDVEETLRDVHDDTVLTEAKRQLGFVVVRCTSLLTIAPVDGTHEIPNPFLPPEHQQ</sequence>
<dbReference type="InterPro" id="IPR017132">
    <property type="entry name" value="Lsm7"/>
</dbReference>
<evidence type="ECO:0000256" key="5">
    <source>
        <dbReference type="ARBA" id="ARBA00022884"/>
    </source>
</evidence>
<evidence type="ECO:0000313" key="12">
    <source>
        <dbReference type="Proteomes" id="UP000449547"/>
    </source>
</evidence>
<comment type="subcellular location">
    <subcellularLocation>
        <location evidence="1">Nucleus</location>
    </subcellularLocation>
</comment>
<keyword evidence="5" id="KW-0694">RNA-binding</keyword>
<protein>
    <recommendedName>
        <fullName evidence="10">Sm domain-containing protein</fullName>
    </recommendedName>
</protein>
<accession>A0A642UL91</accession>
<dbReference type="GeneID" id="54782090"/>
<dbReference type="InterPro" id="IPR001163">
    <property type="entry name" value="Sm_dom_euk/arc"/>
</dbReference>
<keyword evidence="6" id="KW-0508">mRNA splicing</keyword>
<evidence type="ECO:0000313" key="11">
    <source>
        <dbReference type="EMBL" id="KAA8901069.1"/>
    </source>
</evidence>
<dbReference type="EMBL" id="SWFT01000105">
    <property type="protein sequence ID" value="KAA8901069.1"/>
    <property type="molecule type" value="Genomic_DNA"/>
</dbReference>
<dbReference type="GO" id="GO:0005688">
    <property type="term" value="C:U6 snRNP"/>
    <property type="evidence" value="ECO:0007669"/>
    <property type="project" value="TreeGrafter"/>
</dbReference>
<evidence type="ECO:0000256" key="8">
    <source>
        <dbReference type="ARBA" id="ARBA00023274"/>
    </source>
</evidence>
<dbReference type="PROSITE" id="PS52002">
    <property type="entry name" value="SM"/>
    <property type="match status" value="1"/>
</dbReference>
<keyword evidence="4" id="KW-0747">Spliceosome</keyword>
<dbReference type="SUPFAM" id="SSF50182">
    <property type="entry name" value="Sm-like ribonucleoproteins"/>
    <property type="match status" value="1"/>
</dbReference>
<dbReference type="AlphaFoldDB" id="A0A642UL91"/>
<dbReference type="RefSeq" id="XP_034011692.1">
    <property type="nucleotide sequence ID" value="XM_034156201.1"/>
</dbReference>
<evidence type="ECO:0000256" key="2">
    <source>
        <dbReference type="ARBA" id="ARBA00006850"/>
    </source>
</evidence>
<dbReference type="InterPro" id="IPR047575">
    <property type="entry name" value="Sm"/>
</dbReference>
<dbReference type="CDD" id="cd01729">
    <property type="entry name" value="LSm7"/>
    <property type="match status" value="1"/>
</dbReference>
<gene>
    <name evidence="11" type="ORF">DIURU_003439</name>
</gene>
<dbReference type="GO" id="GO:0000398">
    <property type="term" value="P:mRNA splicing, via spliceosome"/>
    <property type="evidence" value="ECO:0007669"/>
    <property type="project" value="InterPro"/>
</dbReference>
<name>A0A642UL91_DIURU</name>
<dbReference type="GO" id="GO:1990726">
    <property type="term" value="C:Lsm1-7-Pat1 complex"/>
    <property type="evidence" value="ECO:0007669"/>
    <property type="project" value="TreeGrafter"/>
</dbReference>
<comment type="similarity">
    <text evidence="2">Belongs to the snRNP Sm proteins family.</text>
</comment>
<dbReference type="PANTHER" id="PTHR10553">
    <property type="entry name" value="SMALL NUCLEAR RIBONUCLEOPROTEIN"/>
    <property type="match status" value="1"/>
</dbReference>
<dbReference type="PANTHER" id="PTHR10553:SF5">
    <property type="entry name" value="U6 SNRNA-ASSOCIATED SM-LIKE PROTEIN LSM7"/>
    <property type="match status" value="1"/>
</dbReference>
<keyword evidence="7" id="KW-0539">Nucleus</keyword>
<dbReference type="GO" id="GO:0071013">
    <property type="term" value="C:catalytic step 2 spliceosome"/>
    <property type="evidence" value="ECO:0007669"/>
    <property type="project" value="TreeGrafter"/>
</dbReference>
<evidence type="ECO:0000256" key="6">
    <source>
        <dbReference type="ARBA" id="ARBA00023187"/>
    </source>
</evidence>
<feature type="domain" description="Sm" evidence="10">
    <location>
        <begin position="34"/>
        <end position="114"/>
    </location>
</feature>
<dbReference type="GO" id="GO:0003723">
    <property type="term" value="F:RNA binding"/>
    <property type="evidence" value="ECO:0007669"/>
    <property type="project" value="UniProtKB-KW"/>
</dbReference>
<evidence type="ECO:0000256" key="4">
    <source>
        <dbReference type="ARBA" id="ARBA00022728"/>
    </source>
</evidence>
<evidence type="ECO:0000259" key="10">
    <source>
        <dbReference type="PROSITE" id="PS52002"/>
    </source>
</evidence>
<dbReference type="VEuPathDB" id="FungiDB:DIURU_003439"/>
<keyword evidence="12" id="KW-1185">Reference proteome</keyword>
<comment type="caution">
    <text evidence="11">The sequence shown here is derived from an EMBL/GenBank/DDBJ whole genome shotgun (WGS) entry which is preliminary data.</text>
</comment>